<dbReference type="Proteomes" id="UP000002531">
    <property type="component" value="Chromosome"/>
</dbReference>
<feature type="compositionally biased region" description="Polar residues" evidence="1">
    <location>
        <begin position="381"/>
        <end position="399"/>
    </location>
</feature>
<dbReference type="InterPro" id="IPR006944">
    <property type="entry name" value="Phage/GTA_portal"/>
</dbReference>
<reference evidence="2 3" key="1">
    <citation type="journal article" date="2006" name="Appl. Environ. Microbiol.">
        <title>Genome sequence of the chemolithoautotrophic nitrite-oxidizing bacterium Nitrobacter winogradskyi Nb-255.</title>
        <authorList>
            <person name="Starkenburg S.R."/>
            <person name="Chain P.S."/>
            <person name="Sayavedra-Soto L.A."/>
            <person name="Hauser L."/>
            <person name="Land M.L."/>
            <person name="Larimer F.W."/>
            <person name="Malfatti S.A."/>
            <person name="Klotz M.G."/>
            <person name="Bottomley P.J."/>
            <person name="Arp D.J."/>
            <person name="Hickey W.J."/>
        </authorList>
    </citation>
    <scope>NUCLEOTIDE SEQUENCE [LARGE SCALE GENOMIC DNA]</scope>
    <source>
        <strain evidence="3">ATCC 25391 / DSM 10237 / CIP 104748 / NCIMB 11846 / Nb-255</strain>
    </source>
</reference>
<dbReference type="EMBL" id="CP000115">
    <property type="protein sequence ID" value="ABA04746.1"/>
    <property type="molecule type" value="Genomic_DNA"/>
</dbReference>
<sequence length="399" mass="42934">MYLEQATLKLWPFSRTTVETKSLSDPDEAIVAILSGGSTYGPVHPLSEPAVSAAVTTISNAAATLDLHLVKRDDTSADVKHPALDLLRGHVNEWTSGSVLIRDLIAQALTADAGGIAWVNKSSDGRPLEIIRYSAGRITVEYAGDGSGRPSYTVNGRSVPASDIIHIRGPFSKCPVSLAYPTISAAVAMSRYVEFLFKRMARPGGVVEVPSGAGEKAVQNMIAGWNAAYGGPDNAGGTAFLFDGATFKQIALASTDAQFVENRRWQLEDIARAFNISSVMLGDLAKSSYANAWQKYREFLSVTLMPWLKALESAFDRALLTDDERALYAFKFDIDDLTRVDLEKRATAISSLVASRVLNPNEARTWLDTGLAPYAGGNEFANPNTGASQPGSQEQPVND</sequence>
<evidence type="ECO:0000313" key="2">
    <source>
        <dbReference type="EMBL" id="ABA04746.1"/>
    </source>
</evidence>
<dbReference type="Gene3D" id="3.40.140.120">
    <property type="match status" value="1"/>
</dbReference>
<name>Q3SSJ5_NITWN</name>
<dbReference type="HOGENOM" id="CLU_033789_5_0_5"/>
<keyword evidence="3" id="KW-1185">Reference proteome</keyword>
<feature type="region of interest" description="Disordered" evidence="1">
    <location>
        <begin position="378"/>
        <end position="399"/>
    </location>
</feature>
<evidence type="ECO:0000256" key="1">
    <source>
        <dbReference type="SAM" id="MobiDB-lite"/>
    </source>
</evidence>
<evidence type="ECO:0000313" key="3">
    <source>
        <dbReference type="Proteomes" id="UP000002531"/>
    </source>
</evidence>
<accession>Q3SSJ5</accession>
<gene>
    <name evidence="2" type="ordered locus">Nwi_1485</name>
</gene>
<dbReference type="AlphaFoldDB" id="Q3SSJ5"/>
<dbReference type="RefSeq" id="WP_011314753.1">
    <property type="nucleotide sequence ID" value="NC_007406.1"/>
</dbReference>
<protein>
    <submittedName>
        <fullName evidence="2">Phage portal protein, HK97</fullName>
    </submittedName>
</protein>
<dbReference type="Pfam" id="PF04860">
    <property type="entry name" value="Phage_portal"/>
    <property type="match status" value="1"/>
</dbReference>
<dbReference type="STRING" id="323098.Nwi_1485"/>
<dbReference type="eggNOG" id="COG4695">
    <property type="taxonomic scope" value="Bacteria"/>
</dbReference>
<dbReference type="Gene3D" id="1.20.1270.210">
    <property type="match status" value="1"/>
</dbReference>
<proteinExistence type="predicted"/>
<dbReference type="Gene3D" id="3.30.1120.70">
    <property type="match status" value="1"/>
</dbReference>
<dbReference type="NCBIfam" id="TIGR01537">
    <property type="entry name" value="portal_HK97"/>
    <property type="match status" value="1"/>
</dbReference>
<dbReference type="InterPro" id="IPR006427">
    <property type="entry name" value="Portal_HK97"/>
</dbReference>
<dbReference type="KEGG" id="nwi:Nwi_1485"/>
<organism evidence="2 3">
    <name type="scientific">Nitrobacter winogradskyi (strain ATCC 25391 / DSM 10237 / CIP 104748 / NCIMB 11846 / Nb-255)</name>
    <dbReference type="NCBI Taxonomy" id="323098"/>
    <lineage>
        <taxon>Bacteria</taxon>
        <taxon>Pseudomonadati</taxon>
        <taxon>Pseudomonadota</taxon>
        <taxon>Alphaproteobacteria</taxon>
        <taxon>Hyphomicrobiales</taxon>
        <taxon>Nitrobacteraceae</taxon>
        <taxon>Nitrobacter</taxon>
    </lineage>
</organism>